<sequence>MVTTPTRDPSSNVMSLPLPSPKAPPEYPDLYGKRREMAKVQMLEREISFLEEELKSSEGFQPASKCCKEIADFVMANSDPLLPTTKKNRKTCRLWKWLWYDFYFLTRFYASEVTTTILEWKFGDRILYGCGVVIASPVVVIANKIANVVVVFHLLNAPYQIGVVALIKNHIVVKSFVVATTVVVFYQVAIFVGLFPLAVIANALALALVLVFQKFVLVALKSYSYLDKPNKQLCLAII</sequence>
<evidence type="ECO:0000313" key="5">
    <source>
        <dbReference type="EMBL" id="AES65547.2"/>
    </source>
</evidence>
<evidence type="ECO:0000259" key="4">
    <source>
        <dbReference type="SMART" id="SM01224"/>
    </source>
</evidence>
<dbReference type="eggNOG" id="ENOG502RZC5">
    <property type="taxonomic scope" value="Eukaryota"/>
</dbReference>
<gene>
    <name evidence="5" type="ordered locus">MTR_2g042200</name>
</gene>
<accession>A0A0C3V2F7</accession>
<proteinExistence type="predicted"/>
<reference evidence="6" key="3">
    <citation type="submission" date="2015-04" db="UniProtKB">
        <authorList>
            <consortium name="EnsemblPlants"/>
        </authorList>
    </citation>
    <scope>IDENTIFICATION</scope>
    <source>
        <strain evidence="6">cv. Jemalong A17</strain>
    </source>
</reference>
<dbReference type="AlphaFoldDB" id="G7IGE5"/>
<feature type="transmembrane region" description="Helical" evidence="3">
    <location>
        <begin position="126"/>
        <end position="155"/>
    </location>
</feature>
<feature type="domain" description="G protein gamma" evidence="4">
    <location>
        <begin position="36"/>
        <end position="95"/>
    </location>
</feature>
<feature type="compositionally biased region" description="Polar residues" evidence="2">
    <location>
        <begin position="1"/>
        <end position="14"/>
    </location>
</feature>
<dbReference type="Pfam" id="PF00631">
    <property type="entry name" value="G-gamma"/>
    <property type="match status" value="1"/>
</dbReference>
<dbReference type="SMART" id="SM01224">
    <property type="entry name" value="G_gamma"/>
    <property type="match status" value="1"/>
</dbReference>
<keyword evidence="7" id="KW-1185">Reference proteome</keyword>
<dbReference type="PANTHER" id="PTHR32378:SF19">
    <property type="entry name" value="GGL DOMAIN PROTEIN"/>
    <property type="match status" value="1"/>
</dbReference>
<dbReference type="EMBL" id="CM001218">
    <property type="protein sequence ID" value="AES65547.2"/>
    <property type="molecule type" value="Genomic_DNA"/>
</dbReference>
<dbReference type="InterPro" id="IPR055305">
    <property type="entry name" value="GG3-like"/>
</dbReference>
<protein>
    <submittedName>
        <fullName evidence="5">GGL domain protein</fullName>
    </submittedName>
</protein>
<dbReference type="HOGENOM" id="CLU_1167368_0_0_1"/>
<keyword evidence="3" id="KW-1133">Transmembrane helix</keyword>
<name>G7IGE5_MEDTR</name>
<feature type="region of interest" description="Disordered" evidence="2">
    <location>
        <begin position="1"/>
        <end position="25"/>
    </location>
</feature>
<dbReference type="Proteomes" id="UP000002051">
    <property type="component" value="Chromosome 2"/>
</dbReference>
<keyword evidence="1" id="KW-0175">Coiled coil</keyword>
<feature type="transmembrane region" description="Helical" evidence="3">
    <location>
        <begin position="176"/>
        <end position="194"/>
    </location>
</feature>
<evidence type="ECO:0000313" key="6">
    <source>
        <dbReference type="EnsemblPlants" id="AES65547"/>
    </source>
</evidence>
<accession>G7IGE5</accession>
<dbReference type="EnsemblPlants" id="AES65547">
    <property type="protein sequence ID" value="AES65547"/>
    <property type="gene ID" value="MTR_2g042200"/>
</dbReference>
<evidence type="ECO:0000313" key="7">
    <source>
        <dbReference type="Proteomes" id="UP000002051"/>
    </source>
</evidence>
<dbReference type="GO" id="GO:0007186">
    <property type="term" value="P:G protein-coupled receptor signaling pathway"/>
    <property type="evidence" value="ECO:0007669"/>
    <property type="project" value="InterPro"/>
</dbReference>
<dbReference type="PaxDb" id="3880-AES65547"/>
<dbReference type="PANTHER" id="PTHR32378">
    <property type="entry name" value="GUANINE NUCLEOTIDE-BINDING PROTEIN SUBUNIT GAMMA 3"/>
    <property type="match status" value="1"/>
</dbReference>
<dbReference type="STRING" id="3880.G7IGE5"/>
<dbReference type="InterPro" id="IPR015898">
    <property type="entry name" value="G-protein_gamma-like_dom"/>
</dbReference>
<feature type="transmembrane region" description="Helical" evidence="3">
    <location>
        <begin position="97"/>
        <end position="120"/>
    </location>
</feature>
<keyword evidence="3" id="KW-0472">Membrane</keyword>
<organism evidence="5 7">
    <name type="scientific">Medicago truncatula</name>
    <name type="common">Barrel medic</name>
    <name type="synonym">Medicago tribuloides</name>
    <dbReference type="NCBI Taxonomy" id="3880"/>
    <lineage>
        <taxon>Eukaryota</taxon>
        <taxon>Viridiplantae</taxon>
        <taxon>Streptophyta</taxon>
        <taxon>Embryophyta</taxon>
        <taxon>Tracheophyta</taxon>
        <taxon>Spermatophyta</taxon>
        <taxon>Magnoliopsida</taxon>
        <taxon>eudicotyledons</taxon>
        <taxon>Gunneridae</taxon>
        <taxon>Pentapetalae</taxon>
        <taxon>rosids</taxon>
        <taxon>fabids</taxon>
        <taxon>Fabales</taxon>
        <taxon>Fabaceae</taxon>
        <taxon>Papilionoideae</taxon>
        <taxon>50 kb inversion clade</taxon>
        <taxon>NPAAA clade</taxon>
        <taxon>Hologalegina</taxon>
        <taxon>IRL clade</taxon>
        <taxon>Trifolieae</taxon>
        <taxon>Medicago</taxon>
    </lineage>
</organism>
<feature type="coiled-coil region" evidence="1">
    <location>
        <begin position="33"/>
        <end position="60"/>
    </location>
</feature>
<evidence type="ECO:0000256" key="2">
    <source>
        <dbReference type="SAM" id="MobiDB-lite"/>
    </source>
</evidence>
<feature type="transmembrane region" description="Helical" evidence="3">
    <location>
        <begin position="200"/>
        <end position="220"/>
    </location>
</feature>
<evidence type="ECO:0000256" key="1">
    <source>
        <dbReference type="SAM" id="Coils"/>
    </source>
</evidence>
<reference evidence="5 7" key="1">
    <citation type="journal article" date="2011" name="Nature">
        <title>The Medicago genome provides insight into the evolution of rhizobial symbioses.</title>
        <authorList>
            <person name="Young N.D."/>
            <person name="Debelle F."/>
            <person name="Oldroyd G.E."/>
            <person name="Geurts R."/>
            <person name="Cannon S.B."/>
            <person name="Udvardi M.K."/>
            <person name="Benedito V.A."/>
            <person name="Mayer K.F."/>
            <person name="Gouzy J."/>
            <person name="Schoof H."/>
            <person name="Van de Peer Y."/>
            <person name="Proost S."/>
            <person name="Cook D.R."/>
            <person name="Meyers B.C."/>
            <person name="Spannagl M."/>
            <person name="Cheung F."/>
            <person name="De Mita S."/>
            <person name="Krishnakumar V."/>
            <person name="Gundlach H."/>
            <person name="Zhou S."/>
            <person name="Mudge J."/>
            <person name="Bharti A.K."/>
            <person name="Murray J.D."/>
            <person name="Naoumkina M.A."/>
            <person name="Rosen B."/>
            <person name="Silverstein K.A."/>
            <person name="Tang H."/>
            <person name="Rombauts S."/>
            <person name="Zhao P.X."/>
            <person name="Zhou P."/>
            <person name="Barbe V."/>
            <person name="Bardou P."/>
            <person name="Bechner M."/>
            <person name="Bellec A."/>
            <person name="Berger A."/>
            <person name="Berges H."/>
            <person name="Bidwell S."/>
            <person name="Bisseling T."/>
            <person name="Choisne N."/>
            <person name="Couloux A."/>
            <person name="Denny R."/>
            <person name="Deshpande S."/>
            <person name="Dai X."/>
            <person name="Doyle J.J."/>
            <person name="Dudez A.M."/>
            <person name="Farmer A.D."/>
            <person name="Fouteau S."/>
            <person name="Franken C."/>
            <person name="Gibelin C."/>
            <person name="Gish J."/>
            <person name="Goldstein S."/>
            <person name="Gonzalez A.J."/>
            <person name="Green P.J."/>
            <person name="Hallab A."/>
            <person name="Hartog M."/>
            <person name="Hua A."/>
            <person name="Humphray S.J."/>
            <person name="Jeong D.H."/>
            <person name="Jing Y."/>
            <person name="Jocker A."/>
            <person name="Kenton S.M."/>
            <person name="Kim D.J."/>
            <person name="Klee K."/>
            <person name="Lai H."/>
            <person name="Lang C."/>
            <person name="Lin S."/>
            <person name="Macmil S.L."/>
            <person name="Magdelenat G."/>
            <person name="Matthews L."/>
            <person name="McCorrison J."/>
            <person name="Monaghan E.L."/>
            <person name="Mun J.H."/>
            <person name="Najar F.Z."/>
            <person name="Nicholson C."/>
            <person name="Noirot C."/>
            <person name="O'Bleness M."/>
            <person name="Paule C.R."/>
            <person name="Poulain J."/>
            <person name="Prion F."/>
            <person name="Qin B."/>
            <person name="Qu C."/>
            <person name="Retzel E.F."/>
            <person name="Riddle C."/>
            <person name="Sallet E."/>
            <person name="Samain S."/>
            <person name="Samson N."/>
            <person name="Sanders I."/>
            <person name="Saurat O."/>
            <person name="Scarpelli C."/>
            <person name="Schiex T."/>
            <person name="Segurens B."/>
            <person name="Severin A.J."/>
            <person name="Sherrier D.J."/>
            <person name="Shi R."/>
            <person name="Sims S."/>
            <person name="Singer S.R."/>
            <person name="Sinharoy S."/>
            <person name="Sterck L."/>
            <person name="Viollet A."/>
            <person name="Wang B.B."/>
            <person name="Wang K."/>
            <person name="Wang M."/>
            <person name="Wang X."/>
            <person name="Warfsmann J."/>
            <person name="Weissenbach J."/>
            <person name="White D.D."/>
            <person name="White J.D."/>
            <person name="Wiley G.B."/>
            <person name="Wincker P."/>
            <person name="Xing Y."/>
            <person name="Yang L."/>
            <person name="Yao Z."/>
            <person name="Ying F."/>
            <person name="Zhai J."/>
            <person name="Zhou L."/>
            <person name="Zuber A."/>
            <person name="Denarie J."/>
            <person name="Dixon R.A."/>
            <person name="May G.D."/>
            <person name="Schwartz D.C."/>
            <person name="Rogers J."/>
            <person name="Quetier F."/>
            <person name="Town C.D."/>
            <person name="Roe B.A."/>
        </authorList>
    </citation>
    <scope>NUCLEOTIDE SEQUENCE [LARGE SCALE GENOMIC DNA]</scope>
    <source>
        <strain evidence="5">A17</strain>
        <strain evidence="6 7">cv. Jemalong A17</strain>
    </source>
</reference>
<reference evidence="5 7" key="2">
    <citation type="journal article" date="2014" name="BMC Genomics">
        <title>An improved genome release (version Mt4.0) for the model legume Medicago truncatula.</title>
        <authorList>
            <person name="Tang H."/>
            <person name="Krishnakumar V."/>
            <person name="Bidwell S."/>
            <person name="Rosen B."/>
            <person name="Chan A."/>
            <person name="Zhou S."/>
            <person name="Gentzbittel L."/>
            <person name="Childs K.L."/>
            <person name="Yandell M."/>
            <person name="Gundlach H."/>
            <person name="Mayer K.F."/>
            <person name="Schwartz D.C."/>
            <person name="Town C.D."/>
        </authorList>
    </citation>
    <scope>GENOME REANNOTATION</scope>
    <source>
        <strain evidence="6 7">cv. Jemalong A17</strain>
    </source>
</reference>
<keyword evidence="3" id="KW-0812">Transmembrane</keyword>
<evidence type="ECO:0000256" key="3">
    <source>
        <dbReference type="SAM" id="Phobius"/>
    </source>
</evidence>